<dbReference type="InterPro" id="IPR004843">
    <property type="entry name" value="Calcineurin-like_PHP"/>
</dbReference>
<reference evidence="2" key="1">
    <citation type="submission" date="2021-01" db="EMBL/GenBank/DDBJ databases">
        <title>Whole genome shotgun sequence of Virgisporangium aurantiacum NBRC 16421.</title>
        <authorList>
            <person name="Komaki H."/>
            <person name="Tamura T."/>
        </authorList>
    </citation>
    <scope>NUCLEOTIDE SEQUENCE</scope>
    <source>
        <strain evidence="2">NBRC 16421</strain>
    </source>
</reference>
<gene>
    <name evidence="2" type="ORF">Vau01_053610</name>
</gene>
<dbReference type="GO" id="GO:0016791">
    <property type="term" value="F:phosphatase activity"/>
    <property type="evidence" value="ECO:0007669"/>
    <property type="project" value="TreeGrafter"/>
</dbReference>
<dbReference type="RefSeq" id="WP_203997624.1">
    <property type="nucleotide sequence ID" value="NZ_BOPG01000033.1"/>
</dbReference>
<feature type="domain" description="Calcineurin-like phosphoesterase" evidence="1">
    <location>
        <begin position="3"/>
        <end position="153"/>
    </location>
</feature>
<dbReference type="Proteomes" id="UP000612585">
    <property type="component" value="Unassembled WGS sequence"/>
</dbReference>
<protein>
    <recommendedName>
        <fullName evidence="1">Calcineurin-like phosphoesterase domain-containing protein</fullName>
    </recommendedName>
</protein>
<evidence type="ECO:0000313" key="3">
    <source>
        <dbReference type="Proteomes" id="UP000612585"/>
    </source>
</evidence>
<name>A0A8J3ZA85_9ACTN</name>
<dbReference type="GO" id="GO:0005737">
    <property type="term" value="C:cytoplasm"/>
    <property type="evidence" value="ECO:0007669"/>
    <property type="project" value="TreeGrafter"/>
</dbReference>
<sequence length="250" mass="27611">MVRLLIVGDVGGCADQLQRVVLPALDDPDTVVIQVGDLIDRGPDSAGVLAIVREHLPTGRWIQLIGNHEAQYLGIEPFWPDRIADADADLLRRWWLTDRLRVACAVRAADGEEFLVTHAGLTVDAWRDLDEPVTATTAADLLNTRPEPLLWHDQGPLWAEAGPHLYGSWLDAPVGPPFGQIHGHSTIVSYQRRAWACPERIRARSTVDWDSRHTTTRISGARFIAIDPKHGRTGASGWAPLILDDAMLLT</sequence>
<accession>A0A8J3ZA85</accession>
<comment type="caution">
    <text evidence="2">The sequence shown here is derived from an EMBL/GenBank/DDBJ whole genome shotgun (WGS) entry which is preliminary data.</text>
</comment>
<keyword evidence="3" id="KW-1185">Reference proteome</keyword>
<evidence type="ECO:0000259" key="1">
    <source>
        <dbReference type="Pfam" id="PF00149"/>
    </source>
</evidence>
<evidence type="ECO:0000313" key="2">
    <source>
        <dbReference type="EMBL" id="GIJ57845.1"/>
    </source>
</evidence>
<dbReference type="PANTHER" id="PTHR42850">
    <property type="entry name" value="METALLOPHOSPHOESTERASE"/>
    <property type="match status" value="1"/>
</dbReference>
<dbReference type="SUPFAM" id="SSF56300">
    <property type="entry name" value="Metallo-dependent phosphatases"/>
    <property type="match status" value="1"/>
</dbReference>
<dbReference type="InterPro" id="IPR029052">
    <property type="entry name" value="Metallo-depent_PP-like"/>
</dbReference>
<organism evidence="2 3">
    <name type="scientific">Virgisporangium aurantiacum</name>
    <dbReference type="NCBI Taxonomy" id="175570"/>
    <lineage>
        <taxon>Bacteria</taxon>
        <taxon>Bacillati</taxon>
        <taxon>Actinomycetota</taxon>
        <taxon>Actinomycetes</taxon>
        <taxon>Micromonosporales</taxon>
        <taxon>Micromonosporaceae</taxon>
        <taxon>Virgisporangium</taxon>
    </lineage>
</organism>
<dbReference type="Pfam" id="PF00149">
    <property type="entry name" value="Metallophos"/>
    <property type="match status" value="1"/>
</dbReference>
<dbReference type="GO" id="GO:0006798">
    <property type="term" value="P:polyphosphate catabolic process"/>
    <property type="evidence" value="ECO:0007669"/>
    <property type="project" value="TreeGrafter"/>
</dbReference>
<dbReference type="InterPro" id="IPR050126">
    <property type="entry name" value="Ap4A_hydrolase"/>
</dbReference>
<dbReference type="Gene3D" id="3.60.21.10">
    <property type="match status" value="1"/>
</dbReference>
<dbReference type="AlphaFoldDB" id="A0A8J3ZA85"/>
<dbReference type="GO" id="GO:0000298">
    <property type="term" value="F:endopolyphosphatase activity"/>
    <property type="evidence" value="ECO:0007669"/>
    <property type="project" value="TreeGrafter"/>
</dbReference>
<proteinExistence type="predicted"/>
<dbReference type="PANTHER" id="PTHR42850:SF4">
    <property type="entry name" value="ZINC-DEPENDENT ENDOPOLYPHOSPHATASE"/>
    <property type="match status" value="1"/>
</dbReference>
<dbReference type="EMBL" id="BOPG01000033">
    <property type="protein sequence ID" value="GIJ57845.1"/>
    <property type="molecule type" value="Genomic_DNA"/>
</dbReference>